<feature type="domain" description="U3 small nucleolar RNA-associated protein 20" evidence="2">
    <location>
        <begin position="1772"/>
        <end position="1984"/>
    </location>
</feature>
<reference evidence="4 5" key="1">
    <citation type="submission" date="2024-02" db="EMBL/GenBank/DDBJ databases">
        <authorList>
            <person name="Daric V."/>
            <person name="Darras S."/>
        </authorList>
    </citation>
    <scope>NUCLEOTIDE SEQUENCE [LARGE SCALE GENOMIC DNA]</scope>
</reference>
<comment type="caution">
    <text evidence="4">The sequence shown here is derived from an EMBL/GenBank/DDBJ whole genome shotgun (WGS) entry which is preliminary data.</text>
</comment>
<evidence type="ECO:0000259" key="2">
    <source>
        <dbReference type="Pfam" id="PF20416"/>
    </source>
</evidence>
<name>A0ABP0FUC3_CLALP</name>
<dbReference type="InterPro" id="IPR011989">
    <property type="entry name" value="ARM-like"/>
</dbReference>
<dbReference type="Pfam" id="PF23099">
    <property type="entry name" value="UTP20_C"/>
    <property type="match status" value="1"/>
</dbReference>
<dbReference type="Gene3D" id="1.25.10.10">
    <property type="entry name" value="Leucine-rich Repeat Variant"/>
    <property type="match status" value="1"/>
</dbReference>
<dbReference type="InterPro" id="IPR011430">
    <property type="entry name" value="UTP20_N"/>
</dbReference>
<dbReference type="Pfam" id="PF20416">
    <property type="entry name" value="UTP20"/>
    <property type="match status" value="1"/>
</dbReference>
<organism evidence="4 5">
    <name type="scientific">Clavelina lepadiformis</name>
    <name type="common">Light-bulb sea squirt</name>
    <name type="synonym">Ascidia lepadiformis</name>
    <dbReference type="NCBI Taxonomy" id="159417"/>
    <lineage>
        <taxon>Eukaryota</taxon>
        <taxon>Metazoa</taxon>
        <taxon>Chordata</taxon>
        <taxon>Tunicata</taxon>
        <taxon>Ascidiacea</taxon>
        <taxon>Aplousobranchia</taxon>
        <taxon>Clavelinidae</taxon>
        <taxon>Clavelina</taxon>
    </lineage>
</organism>
<dbReference type="InterPro" id="IPR057525">
    <property type="entry name" value="UTP20_C"/>
</dbReference>
<dbReference type="PANTHER" id="PTHR17695">
    <property type="entry name" value="SMALL SUBUNIT PROCESSOME COMPONENT 20 HOMOLOG"/>
    <property type="match status" value="1"/>
</dbReference>
<dbReference type="EMBL" id="CAWYQH010000097">
    <property type="protein sequence ID" value="CAK8683229.1"/>
    <property type="molecule type" value="Genomic_DNA"/>
</dbReference>
<evidence type="ECO:0000259" key="3">
    <source>
        <dbReference type="Pfam" id="PF23099"/>
    </source>
</evidence>
<dbReference type="Pfam" id="PF07539">
    <property type="entry name" value="UTP20_N"/>
    <property type="match status" value="1"/>
</dbReference>
<dbReference type="InterPro" id="IPR016024">
    <property type="entry name" value="ARM-type_fold"/>
</dbReference>
<dbReference type="InterPro" id="IPR052575">
    <property type="entry name" value="SSU_processome_comp_20"/>
</dbReference>
<dbReference type="InterPro" id="IPR046523">
    <property type="entry name" value="UTP20_dom"/>
</dbReference>
<feature type="domain" description="U3 small nucleolar RNA-associated protein 20 N-terminal" evidence="1">
    <location>
        <begin position="855"/>
        <end position="1499"/>
    </location>
</feature>
<keyword evidence="5" id="KW-1185">Reference proteome</keyword>
<proteinExistence type="predicted"/>
<evidence type="ECO:0000259" key="1">
    <source>
        <dbReference type="Pfam" id="PF07539"/>
    </source>
</evidence>
<dbReference type="Proteomes" id="UP001642483">
    <property type="component" value="Unassembled WGS sequence"/>
</dbReference>
<feature type="domain" description="U3 small nucleolar RNA-associated protein 20 C-terminal" evidence="3">
    <location>
        <begin position="2308"/>
        <end position="2642"/>
    </location>
</feature>
<evidence type="ECO:0000313" key="5">
    <source>
        <dbReference type="Proteomes" id="UP001642483"/>
    </source>
</evidence>
<gene>
    <name evidence="4" type="ORF">CVLEPA_LOCUS14323</name>
</gene>
<evidence type="ECO:0008006" key="6">
    <source>
        <dbReference type="Google" id="ProtNLM"/>
    </source>
</evidence>
<protein>
    <recommendedName>
        <fullName evidence="6">Small subunit processome component 20 homolog</fullName>
    </recommendedName>
</protein>
<dbReference type="PANTHER" id="PTHR17695:SF11">
    <property type="entry name" value="SMALL SUBUNIT PROCESSOME COMPONENT 20 HOMOLOG"/>
    <property type="match status" value="1"/>
</dbReference>
<accession>A0ABP0FUC3</accession>
<evidence type="ECO:0000313" key="4">
    <source>
        <dbReference type="EMBL" id="CAK8683229.1"/>
    </source>
</evidence>
<dbReference type="SUPFAM" id="SSF48371">
    <property type="entry name" value="ARM repeat"/>
    <property type="match status" value="3"/>
</dbReference>
<sequence length="2659" mass="302406">MPASAAPKHKEKNQFRFKTFSERIALVNVDGIHRIRRREDVDEEEDFSEFLEAMKKWRDLDLSAHFVAFRKEVSSKCKTYKMIIHYKDDLIQALQHHLQVSDSLAYHGLLELLVALCKDLSSDFYPHFPKFFIILTQILKCNDPERLEQVFLTLSLLFGQLWRLMICDIENVLSMYKILLSGDHPAHIQNFAGESISFLLRKTSDIKSVLGNLFLMVCEKSASSSAVGYILFYMLRSSQNHFHSSTDRVLPVILSFLKGGHKDKNFPCSTFNTINFSIKLMAEHTRRQYAVPVWKVLINEVSTSDNDDVNLMYVNFLLKLLNTWCSSYQCSRLVCEEEFVNALRTCFKLCEHYQSSDQGGDVFSSASMLLSTVLHGSKSELKQLTKSEVIRIFIELDSNYEVTIQFFESIFGLPDFEDIALRPFLIFCQKLIQLEEWTHMILKLIVNYSLKNEAIPLTYKQLQSYSPSILNFAAVAKKVIENRPCHVIKNLIENCRSPPTLWYALVAAQHIRPFPQTASRSVLDLIRNVLSENMVSPENLAVASIACQTLVILHPHETLQDLLSIDWVSLLNTWKTNFHFLMILELILNKAKNFAQVIDCETVKCSLEENVSSHSSHLRLLSLKILQQIDTNNELIYEACILCEGTTASIQDARQKILHISKLQKHAGAPEMADFVKRIMIRFLFANFYINFSSLWPPVQEVICSHAVANKKDEFWVVVTQLLKNSMDIAIKSQWWKKNNTIEGNNTLKSSEIDMFDTFVSGTCFAKENVNTRPSFYNFRLQLWKTLSLLPQPGVIESFNRILVGLLFQFLENEYYIVDQWLAPSQDLNSCSIGEDGFSVSRHCKKNVTCTLTTIFLVFARFHNLDSAVQSKKLKNIFYEFLSHLNAEVQQAALKCIMTYKLKGVMKFKEKLFDFFDDKKFRDNLTHFIPSELDDDDRQMIMPVLLRLLFGRMKSKTGASTGGKALSATRCSIIVRYLGSVNEKEMRLFLELVLDPYSNFANKSILECVSIAEENAKNSKIIVPLARQQGILGTIDVLIDKQKQNLPIDSYSVMMKVLLSFVVSHTTLISQHTSDSSVGERKTILSYLKLVKKMSRDCLLNLLNVWPDPKGLSKSEIAVLFDRLVWPELPKLIHESSGNPGFLLKLFDCFAKKPKFMLYLVKINLKEVSDASEKHAQCALEVLLNLMSSSKCSTEVTTHILNIVTHLLFSEEDSQLESSGDLQSIVRHSLNVVGNLAVDINLDKAHTISELGTLIVTPYVSKILEYFVRKLRQSKKGLLLPSKHLDLLTVLSRNITMESMLLNLSELLIAHINAICLKQGNPNFKSICTSLKTLSHIIKGPRLLPQISCLFSKLSDRDCRLLLVDVLNKACESSLDLSWTCSIVTRLNAWNKRFVEEMDFDARLTAFQDIFQKLNSDNCCELFEDNCFKFLPIIHCCMHTVLTNYSDLSLRESVFRVLDLVISKVKILLEEDFETGSPVYSLMIKNLILSTVQIGIKSADEGCRHESIQILAKIVSVFPNEPFLEGLMTLTNATNPDDDFFENVRHIQMHRRARAYRKLANALSSYGSSNETKFSQFSDENEEAQVMKNGNAAIPSIVARRYLLPLALQTLNNQDFTKLEYLRDACIELVRSCASGMQWSAYKRLLLRTIWNLQRYPHAIEIICAILEVFPYDLANINLPDISGSVVPPTVSCTIRGSVGHEAKEEDMLTEEENLSEENVMENGSEFALYRGIYVDVTEKILPKLNKILSSKNEDDQHKLSSTKADIDQYKKKIPLAIAITSLLRKMPIATMKASITGVIIKVIGFLRHKLHDIRVVAVETIVTMFQQLGIQYLFVIVKELKSGLAKGFQRHVITHVINNLLNAAASIGKIGMFDYSLNLLLEVLNEELFGALAAEKVVDKLKAKIPEARGRSKAYNVYKLIATFISKDYIMTLIEPLKNHLNGTHKHAVKNIAKEVFSEINAGLLSNSSFSATDLLSLVHGLVTENIPSLFKENFESVPQPKDKSRKPPSCLLLQEAPARYGFKSTVKSIQTNLHVIVEFALQLLHHSMKRHVVNLSDQLHLEMLDPLVPCFAKCLKSTHQQTVVNSARCITKLLRADLPSMAANCKNINASLFKILKNHTNDTGNQEVAAVSFKCLSVMCSTDHGKSLSDTQLQILLTYSEEDLYDSQRQSHAFSLLKSIMKKGLKCDSLLDIMDKVKKIAIQSQVTSSRALASNLYLYFIVNYPMTLKKLDHHIEFVLAQLTYEYEAGRLAAIELLLAIINDFPLKIISSHSGVLFIPTAAVLINDESPTCRKAAGEVIKVLIGRLEHEQKNELFTYVMQHISDLLPLVHNHILQEMKETDEVDDNLKAKDHALFHHLSAFLSIVKHCAVLTEGKWQNELSQIFQAVQTLLTHPHDWIRFICAQIMGSLFASCDPAEIIQTKGTYLTIDLESTMFDLAKCFCNQLRFNQLKEQHAEQIIKNILYICRVLDLKHQHKVGHHDDQEKVVVHRTILFILRQLLIISKNEQTLNPKDTTKRMTVLKFIAAFSLNIKYPERILNLLLNPVYRGINASATHGSNEIQSITDLKSLSSEVFEIIKQKFASDIFAKAYLKVSQTISHKQRKRKREKAVQLVANPVKAAAAKIRKHERTKQQRKRKIATMRPEYGVALSKRAKSL</sequence>